<organism evidence="2 3">
    <name type="scientific">Paenalkalicoccus suaedae</name>
    <dbReference type="NCBI Taxonomy" id="2592382"/>
    <lineage>
        <taxon>Bacteria</taxon>
        <taxon>Bacillati</taxon>
        <taxon>Bacillota</taxon>
        <taxon>Bacilli</taxon>
        <taxon>Bacillales</taxon>
        <taxon>Bacillaceae</taxon>
        <taxon>Paenalkalicoccus</taxon>
    </lineage>
</organism>
<dbReference type="Pfam" id="PF13556">
    <property type="entry name" value="HTH_30"/>
    <property type="match status" value="1"/>
</dbReference>
<evidence type="ECO:0000313" key="2">
    <source>
        <dbReference type="EMBL" id="QKS70731.1"/>
    </source>
</evidence>
<name>A0A859FD41_9BACI</name>
<dbReference type="EMBL" id="CP041372">
    <property type="protein sequence ID" value="QKS70731.1"/>
    <property type="molecule type" value="Genomic_DNA"/>
</dbReference>
<dbReference type="InterPro" id="IPR025736">
    <property type="entry name" value="PucR_C-HTH_dom"/>
</dbReference>
<accession>A0A859FD41</accession>
<evidence type="ECO:0000259" key="1">
    <source>
        <dbReference type="Pfam" id="PF13556"/>
    </source>
</evidence>
<dbReference type="InterPro" id="IPR042070">
    <property type="entry name" value="PucR_C-HTH_sf"/>
</dbReference>
<protein>
    <submittedName>
        <fullName evidence="2">Helix-turn-helix domain-containing protein</fullName>
    </submittedName>
</protein>
<dbReference type="Proteomes" id="UP000318138">
    <property type="component" value="Chromosome"/>
</dbReference>
<dbReference type="Gene3D" id="1.10.10.2840">
    <property type="entry name" value="PucR C-terminal helix-turn-helix domain"/>
    <property type="match status" value="1"/>
</dbReference>
<feature type="domain" description="PucR C-terminal helix-turn-helix" evidence="1">
    <location>
        <begin position="215"/>
        <end position="273"/>
    </location>
</feature>
<dbReference type="InterPro" id="IPR051448">
    <property type="entry name" value="CdaR-like_regulators"/>
</dbReference>
<proteinExistence type="predicted"/>
<dbReference type="PANTHER" id="PTHR33744">
    <property type="entry name" value="CARBOHYDRATE DIACID REGULATOR"/>
    <property type="match status" value="1"/>
</dbReference>
<dbReference type="KEGG" id="psua:FLK61_28755"/>
<dbReference type="RefSeq" id="WP_176008766.1">
    <property type="nucleotide sequence ID" value="NZ_CP041372.2"/>
</dbReference>
<dbReference type="AlphaFoldDB" id="A0A859FD41"/>
<reference evidence="3" key="1">
    <citation type="submission" date="2019-07" db="EMBL/GenBank/DDBJ databases">
        <title>Bacillus alkalisoli sp. nov. isolated from saline soil.</title>
        <authorList>
            <person name="Sun J.-Q."/>
            <person name="Xu L."/>
        </authorList>
    </citation>
    <scope>NUCLEOTIDE SEQUENCE [LARGE SCALE GENOMIC DNA]</scope>
    <source>
        <strain evidence="3">M4U3P1</strain>
    </source>
</reference>
<dbReference type="PANTHER" id="PTHR33744:SF15">
    <property type="entry name" value="CARBOHYDRATE DIACID REGULATOR"/>
    <property type="match status" value="1"/>
</dbReference>
<sequence>MSSNSNKITITIPDFPSIEISPDALSEEEHDLLKKLANKSSNLEQLSSQDEELFQFFLNNKEAPIKPLASPSRCIHVAMDRPLEDKEEATLALRELFLGTFSVIWLSEREAVLFQQITDDFEESLELASVLDAFATDFFVTITVAVGSFESDWHKLQARFVDEKKLFTQVRKRFPNKHAFVEQELTLFYVISEIPSATRKELATLLSPVREDTQLLESVKLYLESNLNTSLAAKKMFMHRNTMQYRVDKFIEKTSIDIKQFPNAVAVYMLLLAESYKKES</sequence>
<gene>
    <name evidence="2" type="ORF">FLK61_28755</name>
</gene>
<keyword evidence="3" id="KW-1185">Reference proteome</keyword>
<evidence type="ECO:0000313" key="3">
    <source>
        <dbReference type="Proteomes" id="UP000318138"/>
    </source>
</evidence>